<dbReference type="AlphaFoldDB" id="A0A367WKC3"/>
<keyword evidence="2" id="KW-0560">Oxidoreductase</keyword>
<reference evidence="3 4" key="1">
    <citation type="submission" date="2014-07" db="EMBL/GenBank/DDBJ databases">
        <title>Draft genome sequence of Thalassospira profundimaris S25-3-2.</title>
        <authorList>
            <person name="Lai Q."/>
            <person name="Shao Z."/>
        </authorList>
    </citation>
    <scope>NUCLEOTIDE SEQUENCE [LARGE SCALE GENOMIC DNA]</scope>
    <source>
        <strain evidence="3 4">S25-3-2</strain>
    </source>
</reference>
<evidence type="ECO:0000256" key="1">
    <source>
        <dbReference type="ARBA" id="ARBA00009570"/>
    </source>
</evidence>
<dbReference type="EMBL" id="JPWH01000036">
    <property type="protein sequence ID" value="RCK40990.1"/>
    <property type="molecule type" value="Genomic_DNA"/>
</dbReference>
<dbReference type="InterPro" id="IPR032710">
    <property type="entry name" value="NTF2-like_dom_sf"/>
</dbReference>
<keyword evidence="3" id="KW-0223">Dioxygenase</keyword>
<dbReference type="GO" id="GO:0019380">
    <property type="term" value="P:3-phenylpropionate catabolic process"/>
    <property type="evidence" value="ECO:0007669"/>
    <property type="project" value="TreeGrafter"/>
</dbReference>
<comment type="similarity">
    <text evidence="1">Belongs to the bacterial ring-hydroxylating dioxygenase beta subunit family.</text>
</comment>
<comment type="caution">
    <text evidence="3">The sequence shown here is derived from an EMBL/GenBank/DDBJ whole genome shotgun (WGS) entry which is preliminary data.</text>
</comment>
<dbReference type="PANTHER" id="PTHR41534:SF2">
    <property type="entry name" value="3-PHENYLPROPIONATE_CINNAMIC ACID DIOXYGENASE SUBUNIT BETA"/>
    <property type="match status" value="1"/>
</dbReference>
<dbReference type="SUPFAM" id="SSF54427">
    <property type="entry name" value="NTF2-like"/>
    <property type="match status" value="1"/>
</dbReference>
<organism evidence="3 4">
    <name type="scientific">Thalassospira profundimaris</name>
    <dbReference type="NCBI Taxonomy" id="502049"/>
    <lineage>
        <taxon>Bacteria</taxon>
        <taxon>Pseudomonadati</taxon>
        <taxon>Pseudomonadota</taxon>
        <taxon>Alphaproteobacteria</taxon>
        <taxon>Rhodospirillales</taxon>
        <taxon>Thalassospiraceae</taxon>
        <taxon>Thalassospira</taxon>
    </lineage>
</organism>
<dbReference type="GO" id="GO:0051213">
    <property type="term" value="F:dioxygenase activity"/>
    <property type="evidence" value="ECO:0007669"/>
    <property type="project" value="UniProtKB-KW"/>
</dbReference>
<dbReference type="CDD" id="cd00667">
    <property type="entry name" value="ring_hydroxylating_dioxygenases_beta"/>
    <property type="match status" value="1"/>
</dbReference>
<dbReference type="InterPro" id="IPR000391">
    <property type="entry name" value="Rng_hydr_dOase-bsu"/>
</dbReference>
<name>A0A367WKC3_9PROT</name>
<evidence type="ECO:0000256" key="2">
    <source>
        <dbReference type="ARBA" id="ARBA00023002"/>
    </source>
</evidence>
<gene>
    <name evidence="3" type="ORF">TH25_24000</name>
</gene>
<evidence type="ECO:0000313" key="3">
    <source>
        <dbReference type="EMBL" id="RCK40990.1"/>
    </source>
</evidence>
<dbReference type="Pfam" id="PF00866">
    <property type="entry name" value="Ring_hydroxyl_B"/>
    <property type="match status" value="1"/>
</dbReference>
<dbReference type="PANTHER" id="PTHR41534">
    <property type="entry name" value="BLR3401 PROTEIN"/>
    <property type="match status" value="1"/>
</dbReference>
<sequence>MLKEWVGKGRVFSKSFDQELYHEVQQFVFREARLQDIHDYDAWEDLWTDDAIYWVPANGTDTDPERDMSLIYDNRSRISLRIRQLKTGRRHSQTPPSQLARVISNFELIKSDNNDIKVMCNAQIFETNLRGDTMWASRTEYSLRHINGELKMAYKKVVLINNNKPIFTLSFLV</sequence>
<evidence type="ECO:0000313" key="4">
    <source>
        <dbReference type="Proteomes" id="UP000252517"/>
    </source>
</evidence>
<accession>A0A367WKC3</accession>
<dbReference type="Gene3D" id="3.10.450.50">
    <property type="match status" value="1"/>
</dbReference>
<dbReference type="Proteomes" id="UP000252517">
    <property type="component" value="Unassembled WGS sequence"/>
</dbReference>
<proteinExistence type="inferred from homology"/>
<protein>
    <submittedName>
        <fullName evidence="3">Dioxygenase</fullName>
    </submittedName>
</protein>